<sequence length="188" mass="20474">MGMRTRKWKEDRRSTTSVLGQQCRSALLAPHPAPPRHPPPHRSRGRIMRVRDDFERIFLTGGGGATMETGAGMETRRRYGIDPVVLEVAVGLQLLRVVIVKHLTRSINGITLLILIPHHPLNALALCPPTPAASIEGSTLLPGGGRNGASSVSIWLALLPVDVQVVDFEYFVATESEWTCVCQLIASA</sequence>
<gene>
    <name evidence="1" type="ORF">MCHLO_04309</name>
</gene>
<keyword evidence="2" id="KW-1185">Reference proteome</keyword>
<organism evidence="1 2">
    <name type="scientific">Mycena chlorophos</name>
    <name type="common">Agaric fungus</name>
    <name type="synonym">Agaricus chlorophos</name>
    <dbReference type="NCBI Taxonomy" id="658473"/>
    <lineage>
        <taxon>Eukaryota</taxon>
        <taxon>Fungi</taxon>
        <taxon>Dikarya</taxon>
        <taxon>Basidiomycota</taxon>
        <taxon>Agaricomycotina</taxon>
        <taxon>Agaricomycetes</taxon>
        <taxon>Agaricomycetidae</taxon>
        <taxon>Agaricales</taxon>
        <taxon>Marasmiineae</taxon>
        <taxon>Mycenaceae</taxon>
        <taxon>Mycena</taxon>
    </lineage>
</organism>
<name>A0ABQ0L6P6_MYCCL</name>
<evidence type="ECO:0000313" key="2">
    <source>
        <dbReference type="Proteomes" id="UP000815677"/>
    </source>
</evidence>
<evidence type="ECO:0000313" key="1">
    <source>
        <dbReference type="EMBL" id="GAT46810.1"/>
    </source>
</evidence>
<reference evidence="1" key="1">
    <citation type="submission" date="2014-09" db="EMBL/GenBank/DDBJ databases">
        <title>Genome sequence of the luminous mushroom Mycena chlorophos for searching fungal bioluminescence genes.</title>
        <authorList>
            <person name="Tanaka Y."/>
            <person name="Kasuga D."/>
            <person name="Oba Y."/>
            <person name="Hase S."/>
            <person name="Sato K."/>
            <person name="Oba Y."/>
            <person name="Sakakibara Y."/>
        </authorList>
    </citation>
    <scope>NUCLEOTIDE SEQUENCE</scope>
</reference>
<dbReference type="Proteomes" id="UP000815677">
    <property type="component" value="Unassembled WGS sequence"/>
</dbReference>
<accession>A0ABQ0L6P6</accession>
<protein>
    <submittedName>
        <fullName evidence="1">Uncharacterized protein</fullName>
    </submittedName>
</protein>
<proteinExistence type="predicted"/>
<dbReference type="EMBL" id="DF842823">
    <property type="protein sequence ID" value="GAT46810.1"/>
    <property type="molecule type" value="Genomic_DNA"/>
</dbReference>